<reference evidence="1" key="1">
    <citation type="submission" date="2017-08" db="EMBL/GenBank/DDBJ databases">
        <authorList>
            <person name="Alvarez-Ponce D."/>
            <person name="Weitzman C.L."/>
            <person name="Tillett R.L."/>
            <person name="Sandmeier F.C."/>
            <person name="Tracy C.R."/>
        </authorList>
    </citation>
    <scope>NUCLEOTIDE SEQUENCE [LARGE SCALE GENOMIC DNA]</scope>
    <source>
        <strain evidence="1">PS6</strain>
    </source>
</reference>
<name>A0ABX4H4R0_9BACT</name>
<dbReference type="EMBL" id="NQMN01000002">
    <property type="protein sequence ID" value="PAF54879.1"/>
    <property type="molecule type" value="Genomic_DNA"/>
</dbReference>
<organism evidence="1 2">
    <name type="scientific">Mycoplasmopsis agassizii</name>
    <dbReference type="NCBI Taxonomy" id="33922"/>
    <lineage>
        <taxon>Bacteria</taxon>
        <taxon>Bacillati</taxon>
        <taxon>Mycoplasmatota</taxon>
        <taxon>Mycoplasmoidales</taxon>
        <taxon>Metamycoplasmataceae</taxon>
        <taxon>Mycoplasmopsis</taxon>
    </lineage>
</organism>
<accession>A0ABX4H4R0</accession>
<protein>
    <submittedName>
        <fullName evidence="1">Uncharacterized protein</fullName>
    </submittedName>
</protein>
<keyword evidence="2" id="KW-1185">Reference proteome</keyword>
<proteinExistence type="predicted"/>
<dbReference type="RefSeq" id="WP_084232830.1">
    <property type="nucleotide sequence ID" value="NZ_FWXE01000018.1"/>
</dbReference>
<evidence type="ECO:0000313" key="2">
    <source>
        <dbReference type="Proteomes" id="UP000217033"/>
    </source>
</evidence>
<dbReference type="Proteomes" id="UP000217033">
    <property type="component" value="Unassembled WGS sequence"/>
</dbReference>
<sequence>MNKFLFTLMNNANVVDKALQKSRVIIQVQANIGLSFDSYIVSYNSESNEKILVFLSRIKIKDIYKNDAEAMDIHKVTDHYNNKNESSITSFINALTYVIN</sequence>
<gene>
    <name evidence="1" type="ORF">CJF60_04040</name>
</gene>
<comment type="caution">
    <text evidence="1">The sequence shown here is derived from an EMBL/GenBank/DDBJ whole genome shotgun (WGS) entry which is preliminary data.</text>
</comment>
<evidence type="ECO:0000313" key="1">
    <source>
        <dbReference type="EMBL" id="PAF54879.1"/>
    </source>
</evidence>